<dbReference type="Pfam" id="PF26335">
    <property type="entry name" value="ARB_00930_C"/>
    <property type="match status" value="1"/>
</dbReference>
<evidence type="ECO:0000259" key="3">
    <source>
        <dbReference type="Pfam" id="PF00144"/>
    </source>
</evidence>
<feature type="domain" description="Beta-lactamase-like ARB-00930-like C-terminal" evidence="4">
    <location>
        <begin position="339"/>
        <end position="470"/>
    </location>
</feature>
<feature type="signal peptide" evidence="2">
    <location>
        <begin position="1"/>
        <end position="20"/>
    </location>
</feature>
<feature type="domain" description="Beta-lactamase-related" evidence="3">
    <location>
        <begin position="177"/>
        <end position="253"/>
    </location>
</feature>
<comment type="caution">
    <text evidence="5">The sequence shown here is derived from an EMBL/GenBank/DDBJ whole genome shotgun (WGS) entry which is preliminary data.</text>
</comment>
<dbReference type="Proteomes" id="UP000309340">
    <property type="component" value="Unassembled WGS sequence"/>
</dbReference>
<dbReference type="PANTHER" id="PTHR22935:SF95">
    <property type="entry name" value="BETA-LACTAMASE-LIKE 1-RELATED"/>
    <property type="match status" value="1"/>
</dbReference>
<gene>
    <name evidence="5" type="ORF">B0A55_10225</name>
</gene>
<dbReference type="InterPro" id="IPR058664">
    <property type="entry name" value="ARB_00930-like_C"/>
</dbReference>
<dbReference type="Gene3D" id="3.40.710.10">
    <property type="entry name" value="DD-peptidase/beta-lactamase superfamily"/>
    <property type="match status" value="1"/>
</dbReference>
<evidence type="ECO:0000256" key="2">
    <source>
        <dbReference type="SAM" id="SignalP"/>
    </source>
</evidence>
<evidence type="ECO:0000259" key="4">
    <source>
        <dbReference type="Pfam" id="PF26335"/>
    </source>
</evidence>
<feature type="chain" id="PRO_5020402304" evidence="2">
    <location>
        <begin position="21"/>
        <end position="472"/>
    </location>
</feature>
<name>A0A4U0WKK9_9PEZI</name>
<dbReference type="Pfam" id="PF00144">
    <property type="entry name" value="Beta-lactamase"/>
    <property type="match status" value="1"/>
</dbReference>
<keyword evidence="6" id="KW-1185">Reference proteome</keyword>
<sequence>MLPIGELALLLATSSIAVSASTFKPCPVLGLVFAAPTSLCEADTFQAALKNLTATLGYASRSGGLTPYGIIPTDATSFSIGVFDTASTLFSYQYSSPVLQNGTAGVKNVKEDSIYRIGSGSKLITLAEAARKLPRCSASDAALFDLLATLPAGSPLSAYGLPQLPASDYPICGYHLTSACSEDAYLAGYASEHPLYAPYTTPVYSNGAFALLSLALENITGRSFPEMLQTDLFDKLGMTHSSYSTPNDTSDAVMPLGPIDSGFVADLGLENPYVLSHPNPHPRLPLSDHYQKPATPTVLIPDFNVGFAVLAAGNQTTSTVEQLSDMVVAAVVPALENTAREQSQQAFRGTYKASDGLASNITLTTRPGEPGLIISSWNSSSTDFLAVTAAGIYQTAAVDLLLYPTQLVQRVGSSNSSTSVQQQEQRVQYRTLVQQLGDTRPDGGDFLFEVDGAGKVISVSPRVVRTTLEKMG</sequence>
<dbReference type="SUPFAM" id="SSF56601">
    <property type="entry name" value="beta-lactamase/transpeptidase-like"/>
    <property type="match status" value="1"/>
</dbReference>
<dbReference type="OrthoDB" id="10250282at2759"/>
<evidence type="ECO:0000313" key="5">
    <source>
        <dbReference type="EMBL" id="TKA63287.1"/>
    </source>
</evidence>
<dbReference type="EMBL" id="NAJQ01000964">
    <property type="protein sequence ID" value="TKA63287.1"/>
    <property type="molecule type" value="Genomic_DNA"/>
</dbReference>
<accession>A0A4U0WKK9</accession>
<dbReference type="InterPro" id="IPR051478">
    <property type="entry name" value="Beta-lactamase-like_AB/R"/>
</dbReference>
<organism evidence="5 6">
    <name type="scientific">Friedmanniomyces simplex</name>
    <dbReference type="NCBI Taxonomy" id="329884"/>
    <lineage>
        <taxon>Eukaryota</taxon>
        <taxon>Fungi</taxon>
        <taxon>Dikarya</taxon>
        <taxon>Ascomycota</taxon>
        <taxon>Pezizomycotina</taxon>
        <taxon>Dothideomycetes</taxon>
        <taxon>Dothideomycetidae</taxon>
        <taxon>Mycosphaerellales</taxon>
        <taxon>Teratosphaeriaceae</taxon>
        <taxon>Friedmanniomyces</taxon>
    </lineage>
</organism>
<keyword evidence="2" id="KW-0732">Signal</keyword>
<evidence type="ECO:0000256" key="1">
    <source>
        <dbReference type="ARBA" id="ARBA00038473"/>
    </source>
</evidence>
<dbReference type="InterPro" id="IPR012338">
    <property type="entry name" value="Beta-lactam/transpept-like"/>
</dbReference>
<dbReference type="AlphaFoldDB" id="A0A4U0WKK9"/>
<comment type="similarity">
    <text evidence="1">Belongs to the beta-lactamase family.</text>
</comment>
<proteinExistence type="inferred from homology"/>
<dbReference type="PANTHER" id="PTHR22935">
    <property type="entry name" value="PENICILLIN-BINDING PROTEIN"/>
    <property type="match status" value="1"/>
</dbReference>
<reference evidence="5 6" key="1">
    <citation type="submission" date="2017-03" db="EMBL/GenBank/DDBJ databases">
        <title>Genomes of endolithic fungi from Antarctica.</title>
        <authorList>
            <person name="Coleine C."/>
            <person name="Masonjones S."/>
            <person name="Stajich J.E."/>
        </authorList>
    </citation>
    <scope>NUCLEOTIDE SEQUENCE [LARGE SCALE GENOMIC DNA]</scope>
    <source>
        <strain evidence="5 6">CCFEE 5184</strain>
    </source>
</reference>
<evidence type="ECO:0000313" key="6">
    <source>
        <dbReference type="Proteomes" id="UP000309340"/>
    </source>
</evidence>
<dbReference type="InterPro" id="IPR001466">
    <property type="entry name" value="Beta-lactam-related"/>
</dbReference>
<protein>
    <submittedName>
        <fullName evidence="5">Uncharacterized protein</fullName>
    </submittedName>
</protein>
<dbReference type="STRING" id="329884.A0A4U0WKK9"/>